<keyword evidence="3" id="KW-0805">Transcription regulation</keyword>
<sequence length="316" mass="35947">MNQPSVQIKYTEHRTVTSKLVKVSASSEWAFMDSGRLKTPRIVRISVIDGDATDSSSSDEDEECNQKVKRHINEIKIETCSAVRFTRTIKQQQKKKLKNNTAHGRSKKQQTFPSSVVKYIGVRQRPWGRWASEIRDPATRTRVWLGTYDTPEEAALAYDNAAIRLKGPGAPTNFTQFPPKFIPPQIDIDLDTVSGYDSGKDSQSICSPISVLRFQSNEEIKLGAESKPESFHEQRPNSDWPVETNWVQELKEESQSFHEYLLDPASVYSECPPTIFAGEIGMILLEETNLKDYCCNFLDKLDIDFDSFSGDIENYF</sequence>
<feature type="domain" description="AP2/ERF" evidence="9">
    <location>
        <begin position="118"/>
        <end position="175"/>
    </location>
</feature>
<dbReference type="PANTHER" id="PTHR31194:SF152">
    <property type="entry name" value="ETHYLENE-RESPONSIVE TRANSCRIPTION FACTOR CRF5-RELATED"/>
    <property type="match status" value="1"/>
</dbReference>
<evidence type="ECO:0000256" key="3">
    <source>
        <dbReference type="ARBA" id="ARBA00023015"/>
    </source>
</evidence>
<proteinExistence type="inferred from homology"/>
<evidence type="ECO:0000256" key="7">
    <source>
        <dbReference type="ARBA" id="ARBA00023242"/>
    </source>
</evidence>
<keyword evidence="11" id="KW-1185">Reference proteome</keyword>
<dbReference type="Pfam" id="PF00847">
    <property type="entry name" value="AP2"/>
    <property type="match status" value="1"/>
</dbReference>
<dbReference type="GO" id="GO:0009873">
    <property type="term" value="P:ethylene-activated signaling pathway"/>
    <property type="evidence" value="ECO:0007669"/>
    <property type="project" value="UniProtKB-KW"/>
</dbReference>
<protein>
    <recommendedName>
        <fullName evidence="9">AP2/ERF domain-containing protein</fullName>
    </recommendedName>
</protein>
<dbReference type="SUPFAM" id="SSF54171">
    <property type="entry name" value="DNA-binding domain"/>
    <property type="match status" value="1"/>
</dbReference>
<organism evidence="10 11">
    <name type="scientific">Rubroshorea leprosula</name>
    <dbReference type="NCBI Taxonomy" id="152421"/>
    <lineage>
        <taxon>Eukaryota</taxon>
        <taxon>Viridiplantae</taxon>
        <taxon>Streptophyta</taxon>
        <taxon>Embryophyta</taxon>
        <taxon>Tracheophyta</taxon>
        <taxon>Spermatophyta</taxon>
        <taxon>Magnoliopsida</taxon>
        <taxon>eudicotyledons</taxon>
        <taxon>Gunneridae</taxon>
        <taxon>Pentapetalae</taxon>
        <taxon>rosids</taxon>
        <taxon>malvids</taxon>
        <taxon>Malvales</taxon>
        <taxon>Dipterocarpaceae</taxon>
        <taxon>Rubroshorea</taxon>
    </lineage>
</organism>
<comment type="subcellular location">
    <subcellularLocation>
        <location evidence="1">Nucleus</location>
    </subcellularLocation>
</comment>
<dbReference type="SMART" id="SM00380">
    <property type="entry name" value="AP2"/>
    <property type="match status" value="1"/>
</dbReference>
<keyword evidence="2" id="KW-0936">Ethylene signaling pathway</keyword>
<dbReference type="GO" id="GO:0005634">
    <property type="term" value="C:nucleus"/>
    <property type="evidence" value="ECO:0007669"/>
    <property type="project" value="UniProtKB-SubCell"/>
</dbReference>
<evidence type="ECO:0000313" key="11">
    <source>
        <dbReference type="Proteomes" id="UP001054252"/>
    </source>
</evidence>
<comment type="similarity">
    <text evidence="8">Belongs to the AP2/ERF transcription factor family. ERF subfamily.</text>
</comment>
<evidence type="ECO:0000256" key="1">
    <source>
        <dbReference type="ARBA" id="ARBA00004123"/>
    </source>
</evidence>
<dbReference type="Proteomes" id="UP001054252">
    <property type="component" value="Unassembled WGS sequence"/>
</dbReference>
<keyword evidence="5" id="KW-0010">Activator</keyword>
<evidence type="ECO:0000256" key="5">
    <source>
        <dbReference type="ARBA" id="ARBA00023159"/>
    </source>
</evidence>
<accession>A0AAV5HN91</accession>
<evidence type="ECO:0000256" key="2">
    <source>
        <dbReference type="ARBA" id="ARBA00022745"/>
    </source>
</evidence>
<dbReference type="GO" id="GO:0003677">
    <property type="term" value="F:DNA binding"/>
    <property type="evidence" value="ECO:0007669"/>
    <property type="project" value="UniProtKB-KW"/>
</dbReference>
<dbReference type="InterPro" id="IPR016177">
    <property type="entry name" value="DNA-bd_dom_sf"/>
</dbReference>
<comment type="caution">
    <text evidence="10">The sequence shown here is derived from an EMBL/GenBank/DDBJ whole genome shotgun (WGS) entry which is preliminary data.</text>
</comment>
<dbReference type="InterPro" id="IPR050913">
    <property type="entry name" value="AP2/ERF_ERF"/>
</dbReference>
<dbReference type="CDD" id="cd00018">
    <property type="entry name" value="AP2"/>
    <property type="match status" value="1"/>
</dbReference>
<dbReference type="InterPro" id="IPR001471">
    <property type="entry name" value="AP2/ERF_dom"/>
</dbReference>
<dbReference type="EMBL" id="BPVZ01000002">
    <property type="protein sequence ID" value="GKU87987.1"/>
    <property type="molecule type" value="Genomic_DNA"/>
</dbReference>
<dbReference type="InterPro" id="IPR036955">
    <property type="entry name" value="AP2/ERF_dom_sf"/>
</dbReference>
<dbReference type="PROSITE" id="PS51032">
    <property type="entry name" value="AP2_ERF"/>
    <property type="match status" value="1"/>
</dbReference>
<dbReference type="FunFam" id="3.30.730.10:FF:000001">
    <property type="entry name" value="Ethylene-responsive transcription factor 2"/>
    <property type="match status" value="1"/>
</dbReference>
<dbReference type="AlphaFoldDB" id="A0AAV5HN91"/>
<evidence type="ECO:0000256" key="4">
    <source>
        <dbReference type="ARBA" id="ARBA00023125"/>
    </source>
</evidence>
<evidence type="ECO:0000313" key="10">
    <source>
        <dbReference type="EMBL" id="GKU87987.1"/>
    </source>
</evidence>
<dbReference type="PRINTS" id="PR00367">
    <property type="entry name" value="ETHRSPELEMNT"/>
</dbReference>
<evidence type="ECO:0000256" key="6">
    <source>
        <dbReference type="ARBA" id="ARBA00023163"/>
    </source>
</evidence>
<name>A0AAV5HN91_9ROSI</name>
<dbReference type="Gene3D" id="3.30.730.10">
    <property type="entry name" value="AP2/ERF domain"/>
    <property type="match status" value="1"/>
</dbReference>
<keyword evidence="7" id="KW-0539">Nucleus</keyword>
<keyword evidence="6" id="KW-0804">Transcription</keyword>
<evidence type="ECO:0000256" key="8">
    <source>
        <dbReference type="ARBA" id="ARBA00024343"/>
    </source>
</evidence>
<dbReference type="GO" id="GO:0003700">
    <property type="term" value="F:DNA-binding transcription factor activity"/>
    <property type="evidence" value="ECO:0007669"/>
    <property type="project" value="InterPro"/>
</dbReference>
<evidence type="ECO:0000259" key="9">
    <source>
        <dbReference type="PROSITE" id="PS51032"/>
    </source>
</evidence>
<keyword evidence="4" id="KW-0238">DNA-binding</keyword>
<reference evidence="10 11" key="1">
    <citation type="journal article" date="2021" name="Commun. Biol.">
        <title>The genome of Shorea leprosula (Dipterocarpaceae) highlights the ecological relevance of drought in aseasonal tropical rainforests.</title>
        <authorList>
            <person name="Ng K.K.S."/>
            <person name="Kobayashi M.J."/>
            <person name="Fawcett J.A."/>
            <person name="Hatakeyama M."/>
            <person name="Paape T."/>
            <person name="Ng C.H."/>
            <person name="Ang C.C."/>
            <person name="Tnah L.H."/>
            <person name="Lee C.T."/>
            <person name="Nishiyama T."/>
            <person name="Sese J."/>
            <person name="O'Brien M.J."/>
            <person name="Copetti D."/>
            <person name="Mohd Noor M.I."/>
            <person name="Ong R.C."/>
            <person name="Putra M."/>
            <person name="Sireger I.Z."/>
            <person name="Indrioko S."/>
            <person name="Kosugi Y."/>
            <person name="Izuno A."/>
            <person name="Isagi Y."/>
            <person name="Lee S.L."/>
            <person name="Shimizu K.K."/>
        </authorList>
    </citation>
    <scope>NUCLEOTIDE SEQUENCE [LARGE SCALE GENOMIC DNA]</scope>
    <source>
        <strain evidence="10">214</strain>
    </source>
</reference>
<dbReference type="PANTHER" id="PTHR31194">
    <property type="entry name" value="SHN SHINE , DNA BINDING / TRANSCRIPTION FACTOR"/>
    <property type="match status" value="1"/>
</dbReference>
<gene>
    <name evidence="10" type="ORF">SLEP1_g2306</name>
</gene>